<dbReference type="Gene3D" id="3.30.420.10">
    <property type="entry name" value="Ribonuclease H-like superfamily/Ribonuclease H"/>
    <property type="match status" value="1"/>
</dbReference>
<dbReference type="Gene3D" id="3.40.50.300">
    <property type="entry name" value="P-loop containing nucleotide triphosphate hydrolases"/>
    <property type="match status" value="3"/>
</dbReference>
<dbReference type="PANTHER" id="PTHR47959:SF20">
    <property type="entry name" value="RNA HELICASE"/>
    <property type="match status" value="1"/>
</dbReference>
<dbReference type="PANTHER" id="PTHR47959">
    <property type="entry name" value="ATP-DEPENDENT RNA HELICASE RHLE-RELATED"/>
    <property type="match status" value="1"/>
</dbReference>
<dbReference type="InterPro" id="IPR027417">
    <property type="entry name" value="P-loop_NTPase"/>
</dbReference>
<dbReference type="FunFam" id="1.10.340.70:FF:000001">
    <property type="entry name" value="Retrovirus-related Pol polyprotein from transposon gypsy-like Protein"/>
    <property type="match status" value="1"/>
</dbReference>
<protein>
    <recommendedName>
        <fullName evidence="12">Gypsy retrotransposon integrase-like protein 1</fullName>
    </recommendedName>
</protein>
<name>A0AAE0UKY5_9TELE</name>
<dbReference type="SUPFAM" id="SSF53098">
    <property type="entry name" value="Ribonuclease H-like"/>
    <property type="match status" value="1"/>
</dbReference>
<dbReference type="InterPro" id="IPR001584">
    <property type="entry name" value="Integrase_cat-core"/>
</dbReference>
<dbReference type="GO" id="GO:0015074">
    <property type="term" value="P:DNA integration"/>
    <property type="evidence" value="ECO:0007669"/>
    <property type="project" value="InterPro"/>
</dbReference>
<proteinExistence type="inferred from homology"/>
<feature type="region of interest" description="Disordered" evidence="13">
    <location>
        <begin position="330"/>
        <end position="705"/>
    </location>
</feature>
<dbReference type="PROSITE" id="PS00039">
    <property type="entry name" value="DEAD_ATP_HELICASE"/>
    <property type="match status" value="1"/>
</dbReference>
<dbReference type="InterPro" id="IPR011545">
    <property type="entry name" value="DEAD/DEAH_box_helicase_dom"/>
</dbReference>
<feature type="compositionally biased region" description="Basic and acidic residues" evidence="13">
    <location>
        <begin position="397"/>
        <end position="420"/>
    </location>
</feature>
<dbReference type="InterPro" id="IPR001214">
    <property type="entry name" value="SET_dom"/>
</dbReference>
<evidence type="ECO:0000256" key="12">
    <source>
        <dbReference type="ARBA" id="ARBA00039658"/>
    </source>
</evidence>
<dbReference type="InterPro" id="IPR012337">
    <property type="entry name" value="RNaseH-like_sf"/>
</dbReference>
<dbReference type="GO" id="GO:0005524">
    <property type="term" value="F:ATP binding"/>
    <property type="evidence" value="ECO:0007669"/>
    <property type="project" value="UniProtKB-KW"/>
</dbReference>
<dbReference type="Pfam" id="PF00270">
    <property type="entry name" value="DEAD"/>
    <property type="match status" value="1"/>
</dbReference>
<feature type="compositionally biased region" description="Pro residues" evidence="13">
    <location>
        <begin position="686"/>
        <end position="701"/>
    </location>
</feature>
<dbReference type="SMART" id="SM00317">
    <property type="entry name" value="SET"/>
    <property type="match status" value="1"/>
</dbReference>
<feature type="domain" description="Helicase C-terminal" evidence="17">
    <location>
        <begin position="961"/>
        <end position="1125"/>
    </location>
</feature>
<dbReference type="PROSITE" id="PS51192">
    <property type="entry name" value="HELICASE_ATP_BIND_1"/>
    <property type="match status" value="1"/>
</dbReference>
<dbReference type="CDD" id="cd19193">
    <property type="entry name" value="PR-SET_PRDM7_9"/>
    <property type="match status" value="1"/>
</dbReference>
<keyword evidence="9" id="KW-0694">RNA-binding</keyword>
<dbReference type="InterPro" id="IPR044417">
    <property type="entry name" value="PRDM7_9_PR-SET"/>
</dbReference>
<dbReference type="PROSITE" id="PS50280">
    <property type="entry name" value="SET"/>
    <property type="match status" value="1"/>
</dbReference>
<feature type="compositionally biased region" description="Pro residues" evidence="13">
    <location>
        <begin position="498"/>
        <end position="563"/>
    </location>
</feature>
<evidence type="ECO:0000256" key="9">
    <source>
        <dbReference type="ARBA" id="ARBA00022884"/>
    </source>
</evidence>
<keyword evidence="7" id="KW-0347">Helicase</keyword>
<dbReference type="FunFam" id="3.30.420.10:FF:000032">
    <property type="entry name" value="Retrovirus-related Pol polyprotein from transposon 297-like Protein"/>
    <property type="match status" value="1"/>
</dbReference>
<dbReference type="PROSITE" id="PS50994">
    <property type="entry name" value="INTEGRASE"/>
    <property type="match status" value="1"/>
</dbReference>
<dbReference type="GO" id="GO:0016787">
    <property type="term" value="F:hydrolase activity"/>
    <property type="evidence" value="ECO:0007669"/>
    <property type="project" value="UniProtKB-KW"/>
</dbReference>
<keyword evidence="2" id="KW-0489">Methyltransferase</keyword>
<feature type="domain" description="SET" evidence="14">
    <location>
        <begin position="1206"/>
        <end position="1320"/>
    </location>
</feature>
<keyword evidence="5" id="KW-0547">Nucleotide-binding</keyword>
<dbReference type="SMART" id="SM00487">
    <property type="entry name" value="DEXDc"/>
    <property type="match status" value="1"/>
</dbReference>
<dbReference type="GO" id="GO:0006396">
    <property type="term" value="P:RNA processing"/>
    <property type="evidence" value="ECO:0007669"/>
    <property type="project" value="InterPro"/>
</dbReference>
<feature type="domain" description="Helicase ATP-binding" evidence="16">
    <location>
        <begin position="829"/>
        <end position="1000"/>
    </location>
</feature>
<dbReference type="Pfam" id="PF00665">
    <property type="entry name" value="rve"/>
    <property type="match status" value="1"/>
</dbReference>
<keyword evidence="8" id="KW-0067">ATP-binding</keyword>
<comment type="similarity">
    <text evidence="11">Belongs to the DEAD box helicase family. DDX47/RRP3 subfamily.</text>
</comment>
<dbReference type="Pfam" id="PF09429">
    <property type="entry name" value="Wbp11"/>
    <property type="match status" value="1"/>
</dbReference>
<feature type="region of interest" description="Disordered" evidence="13">
    <location>
        <begin position="48"/>
        <end position="68"/>
    </location>
</feature>
<evidence type="ECO:0000259" key="17">
    <source>
        <dbReference type="PROSITE" id="PS51194"/>
    </source>
</evidence>
<accession>A0AAE0UKY5</accession>
<evidence type="ECO:0000256" key="5">
    <source>
        <dbReference type="ARBA" id="ARBA00022741"/>
    </source>
</evidence>
<evidence type="ECO:0000256" key="8">
    <source>
        <dbReference type="ARBA" id="ARBA00022840"/>
    </source>
</evidence>
<feature type="region of interest" description="Disordered" evidence="13">
    <location>
        <begin position="151"/>
        <end position="176"/>
    </location>
</feature>
<keyword evidence="19" id="KW-1185">Reference proteome</keyword>
<dbReference type="EMBL" id="JAUCMX010000028">
    <property type="protein sequence ID" value="KAK3508517.1"/>
    <property type="molecule type" value="Genomic_DNA"/>
</dbReference>
<dbReference type="InterPro" id="IPR019007">
    <property type="entry name" value="Wbp11/ELF5/Saf1_N"/>
</dbReference>
<dbReference type="CDD" id="cd18787">
    <property type="entry name" value="SF2_C_DEAD"/>
    <property type="match status" value="1"/>
</dbReference>
<dbReference type="InterPro" id="IPR014001">
    <property type="entry name" value="Helicase_ATP-bd"/>
</dbReference>
<evidence type="ECO:0000313" key="18">
    <source>
        <dbReference type="EMBL" id="KAK3508517.1"/>
    </source>
</evidence>
<dbReference type="Proteomes" id="UP001274896">
    <property type="component" value="Unassembled WGS sequence"/>
</dbReference>
<dbReference type="InterPro" id="IPR036397">
    <property type="entry name" value="RNaseH_sf"/>
</dbReference>
<feature type="domain" description="Integrase catalytic" evidence="15">
    <location>
        <begin position="1699"/>
        <end position="1858"/>
    </location>
</feature>
<dbReference type="GO" id="GO:0042054">
    <property type="term" value="F:histone methyltransferase activity"/>
    <property type="evidence" value="ECO:0007669"/>
    <property type="project" value="InterPro"/>
</dbReference>
<evidence type="ECO:0000259" key="16">
    <source>
        <dbReference type="PROSITE" id="PS51192"/>
    </source>
</evidence>
<dbReference type="CDD" id="cd17954">
    <property type="entry name" value="DEADc_DDX47"/>
    <property type="match status" value="1"/>
</dbReference>
<dbReference type="SUPFAM" id="SSF52540">
    <property type="entry name" value="P-loop containing nucleoside triphosphate hydrolases"/>
    <property type="match status" value="2"/>
</dbReference>
<keyword evidence="3" id="KW-0808">Transferase</keyword>
<dbReference type="GO" id="GO:0005829">
    <property type="term" value="C:cytosol"/>
    <property type="evidence" value="ECO:0007669"/>
    <property type="project" value="TreeGrafter"/>
</dbReference>
<dbReference type="InterPro" id="IPR046341">
    <property type="entry name" value="SET_dom_sf"/>
</dbReference>
<dbReference type="InterPro" id="IPR001650">
    <property type="entry name" value="Helicase_C-like"/>
</dbReference>
<evidence type="ECO:0000256" key="13">
    <source>
        <dbReference type="SAM" id="MobiDB-lite"/>
    </source>
</evidence>
<organism evidence="18 19">
    <name type="scientific">Hemibagrus guttatus</name>
    <dbReference type="NCBI Taxonomy" id="175788"/>
    <lineage>
        <taxon>Eukaryota</taxon>
        <taxon>Metazoa</taxon>
        <taxon>Chordata</taxon>
        <taxon>Craniata</taxon>
        <taxon>Vertebrata</taxon>
        <taxon>Euteleostomi</taxon>
        <taxon>Actinopterygii</taxon>
        <taxon>Neopterygii</taxon>
        <taxon>Teleostei</taxon>
        <taxon>Ostariophysi</taxon>
        <taxon>Siluriformes</taxon>
        <taxon>Bagridae</taxon>
        <taxon>Hemibagrus</taxon>
    </lineage>
</organism>
<comment type="subcellular location">
    <subcellularLocation>
        <location evidence="1">Nucleus</location>
    </subcellularLocation>
</comment>
<dbReference type="InterPro" id="IPR050079">
    <property type="entry name" value="DEAD_box_RNA_helicase"/>
</dbReference>
<evidence type="ECO:0000256" key="3">
    <source>
        <dbReference type="ARBA" id="ARBA00022679"/>
    </source>
</evidence>
<dbReference type="InterPro" id="IPR044765">
    <property type="entry name" value="DDX47/Rrp3_DEADc"/>
</dbReference>
<keyword evidence="6" id="KW-0378">Hydrolase</keyword>
<dbReference type="InterPro" id="IPR000629">
    <property type="entry name" value="RNA-helicase_DEAD-box_CS"/>
</dbReference>
<keyword evidence="10" id="KW-0539">Nucleus</keyword>
<dbReference type="Pfam" id="PF17921">
    <property type="entry name" value="Integrase_H2C2"/>
    <property type="match status" value="1"/>
</dbReference>
<evidence type="ECO:0000256" key="4">
    <source>
        <dbReference type="ARBA" id="ARBA00022691"/>
    </source>
</evidence>
<dbReference type="Gene3D" id="2.170.270.10">
    <property type="entry name" value="SET domain"/>
    <property type="match status" value="1"/>
</dbReference>
<dbReference type="Pfam" id="PF21549">
    <property type="entry name" value="PRDM2_PR"/>
    <property type="match status" value="1"/>
</dbReference>
<feature type="compositionally biased region" description="Low complexity" evidence="13">
    <location>
        <begin position="656"/>
        <end position="685"/>
    </location>
</feature>
<feature type="region of interest" description="Disordered" evidence="13">
    <location>
        <begin position="1142"/>
        <end position="1163"/>
    </location>
</feature>
<evidence type="ECO:0000256" key="1">
    <source>
        <dbReference type="ARBA" id="ARBA00004123"/>
    </source>
</evidence>
<feature type="compositionally biased region" description="Low complexity" evidence="13">
    <location>
        <begin position="782"/>
        <end position="797"/>
    </location>
</feature>
<comment type="caution">
    <text evidence="18">The sequence shown here is derived from an EMBL/GenBank/DDBJ whole genome shotgun (WGS) entry which is preliminary data.</text>
</comment>
<dbReference type="InterPro" id="IPR041588">
    <property type="entry name" value="Integrase_H2C2"/>
</dbReference>
<sequence length="1894" mass="212110">MPEPPQLPPFDVEEQRLYSKLLPGDRAPYPIGNNPLVYRGKLQHGGYMQAHPSPTPLTMGHSREEEGPTSLKELGSRAQAVTNMRSVLRFATLCAILVIALCYDSEESNESYEDLFVNPFRANTFMKYPGRNRNSYQWGCVLAIMGRRSTSSTKSGKFMNPTDQARKEARKRELKKNKKQRMMVRAAVLKMKDPRQIIRDMEKLDEMEFNPVQQPLLNDKVLRDKRKKLRETFERIVRLYERENPETYKELRKLELEYETKRGQLSLYFDSVKNAETVEVDSIPLPDMPHAPSSVLIQDIPLPGAQPPSILKKTSTFGKGTALSSAAVAGVPRLPPGRKPPGPPPGPPPPQILQLYKPDTGGEADADMADGDSDSGSDRGKEESDSDDLSDGDGDDQMEKRGMGSRQDERERDEDRERGRTVRFADIPQPAKKRKKRVVKKTKAITPLQAMMLRMAGQSVPEEEEEVEEEEYTDSDQSDSEALEPPGDGQSALSLNRLPPPSTPMGVPPPQQQPPPHMQPPPITGPPPLGPPPAPPMRPPGPPSGPPPGPPPGAPPFLRPPTLPGALRGPMPRMLPPGPPPGRPPGPPPGPPPGLPPGPPPRGPPPRLPPPAPPGMPPPPPRAVPPRMAPPLSMFPPPLNPNVLSAPPNIVPRQKPPSSSAPSSSPSDPSILAPPSLSLSIRPPSLQMPPPPGTVPTPVNPPTHTIEKRANITSIPGAAGQSGAATISAKPQIINPKAEVTRFVPTALRVRRDRMGPQGGMAVEKGVRREEERVGHGIKAMPSANPAQPGSSSAPPSMKTKDQGVTEVLCEACDQLGWKKPTKIQIEAIPVALQGRDVIGLAETGSGKTAAFALPILQSLLSSPQHLHTLVLTPTRELAFQISEQFEALGSSIGVKTAVIVGGIDMMSQSLVLAKKPHVVIATPGRLIDHLENTKGFNLRAVKFLVMDEADRILNMDFESEVDKILKLIPRERHTFLFSATMTKKVQKLQRAALKDPVKCAVSTKYATVDKLQQYYVFIPAKYKDCYLVSILNELAGNSFMVFCSTCNNTQRVALLLRNLGITAIPLHGQMSQDYIHRVGRTARAGRSGKSITFVTQYDVELFQRIETLIGKKLPAFPTQEEEVMMLVERVSEAQRFARLEMKEQGEKKKRKGRDEDGDDAEHSSDCEYCRSFFINECEIHGPALFLPDTPFPRGVSDRARQTLPPGLELRKSDIPDAGLGVFNKGDTVPVGAHFGPYQGELVDKEEAMASSYSWVTYKSRHFEKYIDARRVTHANWMRYVNCAHSNEENNLVAFQYQGEIFYRCCRPIKPRQELLVWYEEKYAKELGAIFNYIWNKKCSVSGAPVMNRQPCCCDARIAQHDRRETEAKTLYTNDGDKRCFPEFIRSSERERKSRQTFHDLSSDSGEEYGVHRERIPTLQPGQFDGSTSWREFLSRFEDCARANHWSERTMTVQMRFCLVGAVIHKNPRSGRWDYACIVEEVEAAYGPSSEHAAAIGIELRQRVRKAGELLHVLRDDIYEKVSIVYADRSEREQDSISVEVFTNAMGDAEIVQRLLEERPRTLARAYEIAHRWMESVEERPSWEVVSPCGPATKAYWSQWQRLYLKDGILVRRFYLMEGPEFYTQIILPRVFREDVMHQIHEGPVGGHFGVERTLFRLQTKYYWYKMREDVSLWWHTCASCATKARPLKRPQAPMGTVRVGAPMERIAVDLMGPMNETEHFNCYILVVQDYFTKWVEAYPLPNDQAVKVAEVIVTEWVCRYGAPFTLHSDQGTNFESEVFQTMCELLDIDKTRTTPFRPQSDGQVERFNATLQKILATTLERCHWDWDLMVPYAVMAYRATKHSSTGFTPNMMLFGREITEPIDLVAGMPPNHTLTKTFPQYVVQMKEREQLGV</sequence>
<dbReference type="PROSITE" id="PS51194">
    <property type="entry name" value="HELICASE_CTER"/>
    <property type="match status" value="1"/>
</dbReference>
<feature type="compositionally biased region" description="Acidic residues" evidence="13">
    <location>
        <begin position="362"/>
        <end position="375"/>
    </location>
</feature>
<dbReference type="GO" id="GO:0003723">
    <property type="term" value="F:RNA binding"/>
    <property type="evidence" value="ECO:0007669"/>
    <property type="project" value="UniProtKB-KW"/>
</dbReference>
<dbReference type="GO" id="GO:0032259">
    <property type="term" value="P:methylation"/>
    <property type="evidence" value="ECO:0007669"/>
    <property type="project" value="UniProtKB-KW"/>
</dbReference>
<evidence type="ECO:0000259" key="15">
    <source>
        <dbReference type="PROSITE" id="PS50994"/>
    </source>
</evidence>
<evidence type="ECO:0000256" key="6">
    <source>
        <dbReference type="ARBA" id="ARBA00022801"/>
    </source>
</evidence>
<dbReference type="FunFam" id="3.40.50.300:FF:000681">
    <property type="entry name" value="probable ATP-dependent RNA helicase DDX47"/>
    <property type="match status" value="1"/>
</dbReference>
<keyword evidence="4" id="KW-0949">S-adenosyl-L-methionine</keyword>
<dbReference type="Gene3D" id="1.10.340.70">
    <property type="match status" value="1"/>
</dbReference>
<feature type="compositionally biased region" description="Basic residues" evidence="13">
    <location>
        <begin position="431"/>
        <end position="443"/>
    </location>
</feature>
<gene>
    <name evidence="18" type="ORF">QTP70_031808</name>
</gene>
<dbReference type="GO" id="GO:0003724">
    <property type="term" value="F:RNA helicase activity"/>
    <property type="evidence" value="ECO:0007669"/>
    <property type="project" value="TreeGrafter"/>
</dbReference>
<dbReference type="GO" id="GO:0005634">
    <property type="term" value="C:nucleus"/>
    <property type="evidence" value="ECO:0007669"/>
    <property type="project" value="UniProtKB-SubCell"/>
</dbReference>
<evidence type="ECO:0000256" key="10">
    <source>
        <dbReference type="ARBA" id="ARBA00023242"/>
    </source>
</evidence>
<evidence type="ECO:0000256" key="11">
    <source>
        <dbReference type="ARBA" id="ARBA00024350"/>
    </source>
</evidence>
<feature type="compositionally biased region" description="Acidic residues" evidence="13">
    <location>
        <begin position="384"/>
        <end position="396"/>
    </location>
</feature>
<evidence type="ECO:0000259" key="14">
    <source>
        <dbReference type="PROSITE" id="PS50280"/>
    </source>
</evidence>
<reference evidence="18" key="1">
    <citation type="submission" date="2023-06" db="EMBL/GenBank/DDBJ databases">
        <title>Male Hemibagrus guttatus genome.</title>
        <authorList>
            <person name="Bian C."/>
        </authorList>
    </citation>
    <scope>NUCLEOTIDE SEQUENCE</scope>
    <source>
        <strain evidence="18">Male_cb2023</strain>
        <tissue evidence="18">Muscle</tissue>
    </source>
</reference>
<feature type="compositionally biased region" description="Pro residues" evidence="13">
    <location>
        <begin position="333"/>
        <end position="351"/>
    </location>
</feature>
<feature type="region of interest" description="Disordered" evidence="13">
    <location>
        <begin position="778"/>
        <end position="801"/>
    </location>
</feature>
<feature type="compositionally biased region" description="Pro residues" evidence="13">
    <location>
        <begin position="573"/>
        <end position="640"/>
    </location>
</feature>
<evidence type="ECO:0000256" key="7">
    <source>
        <dbReference type="ARBA" id="ARBA00022806"/>
    </source>
</evidence>
<evidence type="ECO:0000313" key="19">
    <source>
        <dbReference type="Proteomes" id="UP001274896"/>
    </source>
</evidence>
<dbReference type="SUPFAM" id="SSF82199">
    <property type="entry name" value="SET domain"/>
    <property type="match status" value="1"/>
</dbReference>
<feature type="compositionally biased region" description="Acidic residues" evidence="13">
    <location>
        <begin position="461"/>
        <end position="482"/>
    </location>
</feature>
<evidence type="ECO:0000256" key="2">
    <source>
        <dbReference type="ARBA" id="ARBA00022603"/>
    </source>
</evidence>